<feature type="coiled-coil region" evidence="11">
    <location>
        <begin position="245"/>
        <end position="307"/>
    </location>
</feature>
<dbReference type="CDD" id="cd06225">
    <property type="entry name" value="HAMP"/>
    <property type="match status" value="1"/>
</dbReference>
<dbReference type="Pfam" id="PF00015">
    <property type="entry name" value="MCPsignal"/>
    <property type="match status" value="1"/>
</dbReference>
<dbReference type="SMART" id="SM00304">
    <property type="entry name" value="HAMP"/>
    <property type="match status" value="1"/>
</dbReference>
<evidence type="ECO:0000256" key="8">
    <source>
        <dbReference type="ARBA" id="ARBA00023224"/>
    </source>
</evidence>
<dbReference type="PANTHER" id="PTHR32089">
    <property type="entry name" value="METHYL-ACCEPTING CHEMOTAXIS PROTEIN MCPB"/>
    <property type="match status" value="1"/>
</dbReference>
<feature type="transmembrane region" description="Helical" evidence="12">
    <location>
        <begin position="330"/>
        <end position="352"/>
    </location>
</feature>
<proteinExistence type="inferred from homology"/>
<accession>A0A2Z5A8S3</accession>
<dbReference type="FunFam" id="1.10.287.950:FF:000001">
    <property type="entry name" value="Methyl-accepting chemotaxis sensory transducer"/>
    <property type="match status" value="1"/>
</dbReference>
<evidence type="ECO:0000313" key="16">
    <source>
        <dbReference type="EMBL" id="AXA67195.1"/>
    </source>
</evidence>
<dbReference type="GO" id="GO:0005886">
    <property type="term" value="C:plasma membrane"/>
    <property type="evidence" value="ECO:0007669"/>
    <property type="project" value="UniProtKB-SubCell"/>
</dbReference>
<keyword evidence="2" id="KW-1003">Cell membrane</keyword>
<evidence type="ECO:0000259" key="15">
    <source>
        <dbReference type="PROSITE" id="PS51753"/>
    </source>
</evidence>
<dbReference type="Proteomes" id="UP000250579">
    <property type="component" value="Chromosome"/>
</dbReference>
<dbReference type="GO" id="GO:0006935">
    <property type="term" value="P:chemotaxis"/>
    <property type="evidence" value="ECO:0007669"/>
    <property type="project" value="UniProtKB-KW"/>
</dbReference>
<feature type="domain" description="HBM" evidence="15">
    <location>
        <begin position="82"/>
        <end position="327"/>
    </location>
</feature>
<dbReference type="Pfam" id="PF16591">
    <property type="entry name" value="HBM"/>
    <property type="match status" value="1"/>
</dbReference>
<keyword evidence="8 10" id="KW-0807">Transducer</keyword>
<keyword evidence="3" id="KW-0488">Methylation</keyword>
<evidence type="ECO:0000256" key="2">
    <source>
        <dbReference type="ARBA" id="ARBA00022475"/>
    </source>
</evidence>
<dbReference type="Pfam" id="PF00672">
    <property type="entry name" value="HAMP"/>
    <property type="match status" value="1"/>
</dbReference>
<reference evidence="16 17" key="1">
    <citation type="submission" date="2017-06" db="EMBL/GenBank/DDBJ databases">
        <title>Evolution towards high GC content and high-temperature stress adaptation in endophytic Pseudomonas oryzihabitans impacted its plant-growth promoting traits.</title>
        <authorList>
            <person name="Nascimento F.X."/>
        </authorList>
    </citation>
    <scope>NUCLEOTIDE SEQUENCE [LARGE SCALE GENOMIC DNA]</scope>
    <source>
        <strain evidence="16 17">MS8</strain>
    </source>
</reference>
<feature type="transmembrane region" description="Helical" evidence="12">
    <location>
        <begin position="12"/>
        <end position="31"/>
    </location>
</feature>
<keyword evidence="5 12" id="KW-0812">Transmembrane</keyword>
<dbReference type="PROSITE" id="PS50885">
    <property type="entry name" value="HAMP"/>
    <property type="match status" value="1"/>
</dbReference>
<gene>
    <name evidence="16" type="ORF">CE139_15685</name>
</gene>
<evidence type="ECO:0000256" key="6">
    <source>
        <dbReference type="ARBA" id="ARBA00022989"/>
    </source>
</evidence>
<evidence type="ECO:0000259" key="13">
    <source>
        <dbReference type="PROSITE" id="PS50111"/>
    </source>
</evidence>
<keyword evidence="4" id="KW-0145">Chemotaxis</keyword>
<organism evidence="16 17">
    <name type="scientific">Pseudomonas oryzihabitans</name>
    <dbReference type="NCBI Taxonomy" id="47885"/>
    <lineage>
        <taxon>Bacteria</taxon>
        <taxon>Pseudomonadati</taxon>
        <taxon>Pseudomonadota</taxon>
        <taxon>Gammaproteobacteria</taxon>
        <taxon>Pseudomonadales</taxon>
        <taxon>Pseudomonadaceae</taxon>
        <taxon>Pseudomonas</taxon>
    </lineage>
</organism>
<dbReference type="SMART" id="SM00283">
    <property type="entry name" value="MA"/>
    <property type="match status" value="1"/>
</dbReference>
<dbReference type="EMBL" id="CP022198">
    <property type="protein sequence ID" value="AXA67195.1"/>
    <property type="molecule type" value="Genomic_DNA"/>
</dbReference>
<dbReference type="InterPro" id="IPR004090">
    <property type="entry name" value="Chemotax_Me-accpt_rcpt"/>
</dbReference>
<dbReference type="InterPro" id="IPR032255">
    <property type="entry name" value="HBM"/>
</dbReference>
<name>A0A2Z5A8S3_9PSED</name>
<evidence type="ECO:0000256" key="7">
    <source>
        <dbReference type="ARBA" id="ARBA00023136"/>
    </source>
</evidence>
<dbReference type="InterPro" id="IPR004089">
    <property type="entry name" value="MCPsignal_dom"/>
</dbReference>
<dbReference type="GO" id="GO:0007165">
    <property type="term" value="P:signal transduction"/>
    <property type="evidence" value="ECO:0007669"/>
    <property type="project" value="UniProtKB-KW"/>
</dbReference>
<feature type="domain" description="Methyl-accepting transducer" evidence="13">
    <location>
        <begin position="411"/>
        <end position="647"/>
    </location>
</feature>
<dbReference type="AlphaFoldDB" id="A0A2Z5A8S3"/>
<evidence type="ECO:0000256" key="11">
    <source>
        <dbReference type="SAM" id="Coils"/>
    </source>
</evidence>
<evidence type="ECO:0000256" key="5">
    <source>
        <dbReference type="ARBA" id="ARBA00022692"/>
    </source>
</evidence>
<dbReference type="Gene3D" id="1.20.1440.210">
    <property type="match status" value="2"/>
</dbReference>
<evidence type="ECO:0000256" key="1">
    <source>
        <dbReference type="ARBA" id="ARBA00004651"/>
    </source>
</evidence>
<evidence type="ECO:0000313" key="17">
    <source>
        <dbReference type="Proteomes" id="UP000250579"/>
    </source>
</evidence>
<protein>
    <submittedName>
        <fullName evidence="16">Methyl-accepting chemotaxis protein</fullName>
    </submittedName>
</protein>
<feature type="transmembrane region" description="Helical" evidence="12">
    <location>
        <begin position="52"/>
        <end position="74"/>
    </location>
</feature>
<evidence type="ECO:0000256" key="4">
    <source>
        <dbReference type="ARBA" id="ARBA00022500"/>
    </source>
</evidence>
<dbReference type="PROSITE" id="PS50111">
    <property type="entry name" value="CHEMOTAXIS_TRANSDUC_2"/>
    <property type="match status" value="1"/>
</dbReference>
<dbReference type="SUPFAM" id="SSF58104">
    <property type="entry name" value="Methyl-accepting chemotaxis protein (MCP) signaling domain"/>
    <property type="match status" value="1"/>
</dbReference>
<dbReference type="GO" id="GO:0004888">
    <property type="term" value="F:transmembrane signaling receptor activity"/>
    <property type="evidence" value="ECO:0007669"/>
    <property type="project" value="InterPro"/>
</dbReference>
<comment type="similarity">
    <text evidence="9">Belongs to the methyl-accepting chemotaxis (MCP) protein family.</text>
</comment>
<evidence type="ECO:0000256" key="3">
    <source>
        <dbReference type="ARBA" id="ARBA00022481"/>
    </source>
</evidence>
<dbReference type="InterPro" id="IPR003660">
    <property type="entry name" value="HAMP_dom"/>
</dbReference>
<keyword evidence="7 12" id="KW-0472">Membrane</keyword>
<dbReference type="PROSITE" id="PS51753">
    <property type="entry name" value="HBM"/>
    <property type="match status" value="1"/>
</dbReference>
<evidence type="ECO:0000256" key="9">
    <source>
        <dbReference type="ARBA" id="ARBA00029447"/>
    </source>
</evidence>
<evidence type="ECO:0000259" key="14">
    <source>
        <dbReference type="PROSITE" id="PS50885"/>
    </source>
</evidence>
<sequence length="683" mass="72653">MNVALAGTKNDALNVGWYTIIHLLSGSAGACQEPRFDMEMRMRTWFKDLKTTLKLALGFGSVLLLTLAIAATGWSTIGLLARSGDRLAAIGELTEAAKDLGIARQAYAQAVGEAVAQPVTARLDALREQQAALQRLGLDAASQRLLDAQSELASAYAQTFAAQVGAYQRRGEAATLLGTRADEALQGVGEIEQNLATSEAPELYPGQRLGQFRAIGVLERRLREVRYSLQRYLLGGDPAQEAKANADMTATVAELQRRLASASSRDAPILRRAEEALLHYQDSIGTFQQANQQAAQAAEALRGLEDRLLDTGRQLVRQTIVQREAASEQAYRWLALISVLALLAGLLAGWLITRQLMQPLRASLLQARRIAGGDLSSVPPVTRRDELGQLQASMGEMTAGLRELVGQVRESTTQLQGAAQGLTGSAERTRDGVERQGQETRLVATAIVQLTASAQEVATHAEMASQTSRQVERAADDGDARVRQAITAVDSLIQEMVQAATAMDALLRESERIGTVTGVIKAVAEQTNLLALNAAIEAARAGEAGRGFAVVADEVRNLARSTQQSVTEIERSVADLRGRAAQAAARMDASRSQTGEAVTLIQHAGEALQLIGSQVTSMQAMNLQIAAAAEEQSRVAGAVGQSVAVVEALAEASVSSSQEMSAASAELGQLGAELTARISRFHL</sequence>
<comment type="subcellular location">
    <subcellularLocation>
        <location evidence="1">Cell membrane</location>
        <topology evidence="1">Multi-pass membrane protein</topology>
    </subcellularLocation>
</comment>
<evidence type="ECO:0000256" key="12">
    <source>
        <dbReference type="SAM" id="Phobius"/>
    </source>
</evidence>
<dbReference type="SMART" id="SM01358">
    <property type="entry name" value="HBM"/>
    <property type="match status" value="1"/>
</dbReference>
<feature type="domain" description="HAMP" evidence="14">
    <location>
        <begin position="354"/>
        <end position="406"/>
    </location>
</feature>
<dbReference type="PRINTS" id="PR00260">
    <property type="entry name" value="CHEMTRNSDUCR"/>
</dbReference>
<keyword evidence="6 12" id="KW-1133">Transmembrane helix</keyword>
<keyword evidence="11" id="KW-0175">Coiled coil</keyword>
<evidence type="ECO:0000256" key="10">
    <source>
        <dbReference type="PROSITE-ProRule" id="PRU00284"/>
    </source>
</evidence>
<dbReference type="PANTHER" id="PTHR32089:SF120">
    <property type="entry name" value="METHYL-ACCEPTING CHEMOTAXIS PROTEIN TLPQ"/>
    <property type="match status" value="1"/>
</dbReference>
<dbReference type="Gene3D" id="1.10.287.950">
    <property type="entry name" value="Methyl-accepting chemotaxis protein"/>
    <property type="match status" value="1"/>
</dbReference>